<protein>
    <submittedName>
        <fullName evidence="2">Uncharacterized protein</fullName>
    </submittedName>
</protein>
<feature type="compositionally biased region" description="Basic and acidic residues" evidence="1">
    <location>
        <begin position="51"/>
        <end position="63"/>
    </location>
</feature>
<reference evidence="2" key="1">
    <citation type="journal article" date="2020" name="Microb. Genom.">
        <title>Genetic diversity of clinical and environmental Mucorales isolates obtained from an investigation of mucormycosis cases among solid organ transplant recipients.</title>
        <authorList>
            <person name="Nguyen M.H."/>
            <person name="Kaul D."/>
            <person name="Muto C."/>
            <person name="Cheng S.J."/>
            <person name="Richter R.A."/>
            <person name="Bruno V.M."/>
            <person name="Liu G."/>
            <person name="Beyhan S."/>
            <person name="Sundermann A.J."/>
            <person name="Mounaud S."/>
            <person name="Pasculle A.W."/>
            <person name="Nierman W.C."/>
            <person name="Driscoll E."/>
            <person name="Cumbie R."/>
            <person name="Clancy C.J."/>
            <person name="Dupont C.L."/>
        </authorList>
    </citation>
    <scope>NUCLEOTIDE SEQUENCE</scope>
    <source>
        <strain evidence="2">GL16</strain>
    </source>
</reference>
<evidence type="ECO:0000256" key="1">
    <source>
        <dbReference type="SAM" id="MobiDB-lite"/>
    </source>
</evidence>
<name>A0A9P6XS04_RHIOR</name>
<sequence>MKKDTSLLAVPPPSASVFASRTAKSTPTIRTNTTPLSATISTTAPSSQYSSHDDTIDTTDRSLRSSSFAPEITTSPSAAMDRSTTGNRTQADPVDNSGDVTTKPSVLRTTNTDDKTNDVTDDITSVTDMQLDDTASLSQTTEKNTLHRDPACSQTEDDADANPKYPNNYE</sequence>
<feature type="region of interest" description="Disordered" evidence="1">
    <location>
        <begin position="1"/>
        <end position="170"/>
    </location>
</feature>
<evidence type="ECO:0000313" key="2">
    <source>
        <dbReference type="EMBL" id="KAG1531022.1"/>
    </source>
</evidence>
<feature type="compositionally biased region" description="Polar residues" evidence="1">
    <location>
        <begin position="17"/>
        <end position="50"/>
    </location>
</feature>
<dbReference type="EMBL" id="JAANIT010005991">
    <property type="protein sequence ID" value="KAG1531022.1"/>
    <property type="molecule type" value="Genomic_DNA"/>
</dbReference>
<feature type="compositionally biased region" description="Polar residues" evidence="1">
    <location>
        <begin position="123"/>
        <end position="143"/>
    </location>
</feature>
<feature type="compositionally biased region" description="Polar residues" evidence="1">
    <location>
        <begin position="98"/>
        <end position="108"/>
    </location>
</feature>
<dbReference type="Proteomes" id="UP000717996">
    <property type="component" value="Unassembled WGS sequence"/>
</dbReference>
<comment type="caution">
    <text evidence="2">The sequence shown here is derived from an EMBL/GenBank/DDBJ whole genome shotgun (WGS) entry which is preliminary data.</text>
</comment>
<evidence type="ECO:0000313" key="3">
    <source>
        <dbReference type="Proteomes" id="UP000717996"/>
    </source>
</evidence>
<proteinExistence type="predicted"/>
<accession>A0A9P6XS04</accession>
<feature type="compositionally biased region" description="Polar residues" evidence="1">
    <location>
        <begin position="64"/>
        <end position="90"/>
    </location>
</feature>
<dbReference type="AlphaFoldDB" id="A0A9P6XS04"/>
<gene>
    <name evidence="2" type="ORF">G6F51_013656</name>
</gene>
<organism evidence="2 3">
    <name type="scientific">Rhizopus oryzae</name>
    <name type="common">Mucormycosis agent</name>
    <name type="synonym">Rhizopus arrhizus var. delemar</name>
    <dbReference type="NCBI Taxonomy" id="64495"/>
    <lineage>
        <taxon>Eukaryota</taxon>
        <taxon>Fungi</taxon>
        <taxon>Fungi incertae sedis</taxon>
        <taxon>Mucoromycota</taxon>
        <taxon>Mucoromycotina</taxon>
        <taxon>Mucoromycetes</taxon>
        <taxon>Mucorales</taxon>
        <taxon>Mucorineae</taxon>
        <taxon>Rhizopodaceae</taxon>
        <taxon>Rhizopus</taxon>
    </lineage>
</organism>